<evidence type="ECO:0000313" key="4">
    <source>
        <dbReference type="Proteomes" id="UP000821866"/>
    </source>
</evidence>
<dbReference type="Pfam" id="PF12872">
    <property type="entry name" value="OST-HTH"/>
    <property type="match status" value="1"/>
</dbReference>
<evidence type="ECO:0000256" key="1">
    <source>
        <dbReference type="SAM" id="MobiDB-lite"/>
    </source>
</evidence>
<dbReference type="InterPro" id="IPR025605">
    <property type="entry name" value="OST-HTH/LOTUS_dom"/>
</dbReference>
<proteinExistence type="predicted"/>
<evidence type="ECO:0000259" key="2">
    <source>
        <dbReference type="PROSITE" id="PS51644"/>
    </source>
</evidence>
<dbReference type="AlphaFoldDB" id="A0A9J6EQC2"/>
<name>A0A9J6EQC2_RHIMP</name>
<sequence length="320" mass="35656">MSDSSSKEPPLGCIMILKSGSAALGCTQGRVMLPRIAWSVKKALYSSLIPNRKTSQTVEERGSVEGPDKRSEEACVLDLLFEPNDCMDMAELWGAFHQRWGSYPDLVLLRGLEHSGCVIVDRCTGQMKLSPLYHLAWQLRRLLYPVTEPGEEPKMSLVLLEEAYLRRYGKPPPLQQLGFKSLEELLNSLPKYFDMCWDRDARAVSLVEVNRAPAETVANDLSSVSTVRVPSAANYSTVDQATTSSLESCSEPELLELCRQAEPELMQLHPEPVPCHLPEPELLELFPPTDDSLLDEPIPSNVPSPVHLPRSPTGWRPHSV</sequence>
<keyword evidence="4" id="KW-1185">Reference proteome</keyword>
<feature type="domain" description="HTH OST-type" evidence="2">
    <location>
        <begin position="135"/>
        <end position="209"/>
    </location>
</feature>
<dbReference type="EMBL" id="JABSTU010000002">
    <property type="protein sequence ID" value="KAH8036610.1"/>
    <property type="molecule type" value="Genomic_DNA"/>
</dbReference>
<dbReference type="VEuPathDB" id="VectorBase:LOC119179364"/>
<protein>
    <recommendedName>
        <fullName evidence="2">HTH OST-type domain-containing protein</fullName>
    </recommendedName>
</protein>
<dbReference type="InterPro" id="IPR041966">
    <property type="entry name" value="LOTUS-like"/>
</dbReference>
<dbReference type="Proteomes" id="UP000821866">
    <property type="component" value="Chromosome 10"/>
</dbReference>
<gene>
    <name evidence="3" type="ORF">HPB51_002148</name>
</gene>
<feature type="region of interest" description="Disordered" evidence="1">
    <location>
        <begin position="287"/>
        <end position="320"/>
    </location>
</feature>
<comment type="caution">
    <text evidence="3">The sequence shown here is derived from an EMBL/GenBank/DDBJ whole genome shotgun (WGS) entry which is preliminary data.</text>
</comment>
<reference evidence="3" key="2">
    <citation type="submission" date="2021-09" db="EMBL/GenBank/DDBJ databases">
        <authorList>
            <person name="Jia N."/>
            <person name="Wang J."/>
            <person name="Shi W."/>
            <person name="Du L."/>
            <person name="Sun Y."/>
            <person name="Zhan W."/>
            <person name="Jiang J."/>
            <person name="Wang Q."/>
            <person name="Zhang B."/>
            <person name="Ji P."/>
            <person name="Sakyi L.B."/>
            <person name="Cui X."/>
            <person name="Yuan T."/>
            <person name="Jiang B."/>
            <person name="Yang W."/>
            <person name="Lam T.T.-Y."/>
            <person name="Chang Q."/>
            <person name="Ding S."/>
            <person name="Wang X."/>
            <person name="Zhu J."/>
            <person name="Ruan X."/>
            <person name="Zhao L."/>
            <person name="Wei J."/>
            <person name="Que T."/>
            <person name="Du C."/>
            <person name="Cheng J."/>
            <person name="Dai P."/>
            <person name="Han X."/>
            <person name="Huang E."/>
            <person name="Gao Y."/>
            <person name="Liu J."/>
            <person name="Shao H."/>
            <person name="Ye R."/>
            <person name="Li L."/>
            <person name="Wei W."/>
            <person name="Wang X."/>
            <person name="Wang C."/>
            <person name="Huo Q."/>
            <person name="Li W."/>
            <person name="Guo W."/>
            <person name="Chen H."/>
            <person name="Chen S."/>
            <person name="Zhou L."/>
            <person name="Zhou L."/>
            <person name="Ni X."/>
            <person name="Tian J."/>
            <person name="Zhou Y."/>
            <person name="Sheng Y."/>
            <person name="Liu T."/>
            <person name="Pan Y."/>
            <person name="Xia L."/>
            <person name="Li J."/>
            <person name="Zhao F."/>
            <person name="Cao W."/>
        </authorList>
    </citation>
    <scope>NUCLEOTIDE SEQUENCE</scope>
    <source>
        <strain evidence="3">Rmic-2018</strain>
        <tissue evidence="3">Larvae</tissue>
    </source>
</reference>
<reference evidence="3" key="1">
    <citation type="journal article" date="2020" name="Cell">
        <title>Large-Scale Comparative Analyses of Tick Genomes Elucidate Their Genetic Diversity and Vector Capacities.</title>
        <authorList>
            <consortium name="Tick Genome and Microbiome Consortium (TIGMIC)"/>
            <person name="Jia N."/>
            <person name="Wang J."/>
            <person name="Shi W."/>
            <person name="Du L."/>
            <person name="Sun Y."/>
            <person name="Zhan W."/>
            <person name="Jiang J.F."/>
            <person name="Wang Q."/>
            <person name="Zhang B."/>
            <person name="Ji P."/>
            <person name="Bell-Sakyi L."/>
            <person name="Cui X.M."/>
            <person name="Yuan T.T."/>
            <person name="Jiang B.G."/>
            <person name="Yang W.F."/>
            <person name="Lam T.T."/>
            <person name="Chang Q.C."/>
            <person name="Ding S.J."/>
            <person name="Wang X.J."/>
            <person name="Zhu J.G."/>
            <person name="Ruan X.D."/>
            <person name="Zhao L."/>
            <person name="Wei J.T."/>
            <person name="Ye R.Z."/>
            <person name="Que T.C."/>
            <person name="Du C.H."/>
            <person name="Zhou Y.H."/>
            <person name="Cheng J.X."/>
            <person name="Dai P.F."/>
            <person name="Guo W.B."/>
            <person name="Han X.H."/>
            <person name="Huang E.J."/>
            <person name="Li L.F."/>
            <person name="Wei W."/>
            <person name="Gao Y.C."/>
            <person name="Liu J.Z."/>
            <person name="Shao H.Z."/>
            <person name="Wang X."/>
            <person name="Wang C.C."/>
            <person name="Yang T.C."/>
            <person name="Huo Q.B."/>
            <person name="Li W."/>
            <person name="Chen H.Y."/>
            <person name="Chen S.E."/>
            <person name="Zhou L.G."/>
            <person name="Ni X.B."/>
            <person name="Tian J.H."/>
            <person name="Sheng Y."/>
            <person name="Liu T."/>
            <person name="Pan Y.S."/>
            <person name="Xia L.Y."/>
            <person name="Li J."/>
            <person name="Zhao F."/>
            <person name="Cao W.C."/>
        </authorList>
    </citation>
    <scope>NUCLEOTIDE SEQUENCE</scope>
    <source>
        <strain evidence="3">Rmic-2018</strain>
    </source>
</reference>
<dbReference type="PROSITE" id="PS51644">
    <property type="entry name" value="HTH_OST"/>
    <property type="match status" value="1"/>
</dbReference>
<dbReference type="Gene3D" id="3.30.420.610">
    <property type="entry name" value="LOTUS domain-like"/>
    <property type="match status" value="1"/>
</dbReference>
<evidence type="ECO:0000313" key="3">
    <source>
        <dbReference type="EMBL" id="KAH8036610.1"/>
    </source>
</evidence>
<accession>A0A9J6EQC2</accession>
<organism evidence="3 4">
    <name type="scientific">Rhipicephalus microplus</name>
    <name type="common">Cattle tick</name>
    <name type="synonym">Boophilus microplus</name>
    <dbReference type="NCBI Taxonomy" id="6941"/>
    <lineage>
        <taxon>Eukaryota</taxon>
        <taxon>Metazoa</taxon>
        <taxon>Ecdysozoa</taxon>
        <taxon>Arthropoda</taxon>
        <taxon>Chelicerata</taxon>
        <taxon>Arachnida</taxon>
        <taxon>Acari</taxon>
        <taxon>Parasitiformes</taxon>
        <taxon>Ixodida</taxon>
        <taxon>Ixodoidea</taxon>
        <taxon>Ixodidae</taxon>
        <taxon>Rhipicephalinae</taxon>
        <taxon>Rhipicephalus</taxon>
        <taxon>Boophilus</taxon>
    </lineage>
</organism>